<dbReference type="EMBL" id="CP025958">
    <property type="protein sequence ID" value="AWM38516.1"/>
    <property type="molecule type" value="Genomic_DNA"/>
</dbReference>
<keyword evidence="2" id="KW-1185">Reference proteome</keyword>
<dbReference type="AlphaFoldDB" id="A0A2Z3H4K2"/>
<dbReference type="RefSeq" id="WP_010036589.1">
    <property type="nucleotide sequence ID" value="NZ_CP025958.1"/>
</dbReference>
<evidence type="ECO:0000313" key="1">
    <source>
        <dbReference type="EMBL" id="AWM38516.1"/>
    </source>
</evidence>
<sequence>MCPKSGLLRASRYVRRPLRREEPDHTLKLNNRQLCVCRAGKWGLITVLMTARCTPQEPPLYDAVIQQHRQKRAGSAEVV</sequence>
<dbReference type="Proteomes" id="UP000245802">
    <property type="component" value="Chromosome"/>
</dbReference>
<protein>
    <submittedName>
        <fullName evidence="1">Uncharacterized protein</fullName>
    </submittedName>
</protein>
<accession>A0A2Z3H4K2</accession>
<organism evidence="1 2">
    <name type="scientific">Gemmata obscuriglobus</name>
    <dbReference type="NCBI Taxonomy" id="114"/>
    <lineage>
        <taxon>Bacteria</taxon>
        <taxon>Pseudomonadati</taxon>
        <taxon>Planctomycetota</taxon>
        <taxon>Planctomycetia</taxon>
        <taxon>Gemmatales</taxon>
        <taxon>Gemmataceae</taxon>
        <taxon>Gemmata</taxon>
    </lineage>
</organism>
<dbReference type="KEGG" id="gog:C1280_17030"/>
<gene>
    <name evidence="1" type="ORF">C1280_17030</name>
</gene>
<name>A0A2Z3H4K2_9BACT</name>
<reference evidence="1 2" key="1">
    <citation type="submission" date="2018-01" db="EMBL/GenBank/DDBJ databases">
        <title>G. obscuriglobus.</title>
        <authorList>
            <person name="Franke J."/>
            <person name="Blomberg W."/>
            <person name="Selmecki A."/>
        </authorList>
    </citation>
    <scope>NUCLEOTIDE SEQUENCE [LARGE SCALE GENOMIC DNA]</scope>
    <source>
        <strain evidence="1 2">DSM 5831</strain>
    </source>
</reference>
<evidence type="ECO:0000313" key="2">
    <source>
        <dbReference type="Proteomes" id="UP000245802"/>
    </source>
</evidence>
<proteinExistence type="predicted"/>